<feature type="domain" description="SWIM-type" evidence="4">
    <location>
        <begin position="57"/>
        <end position="98"/>
    </location>
</feature>
<dbReference type="InterPro" id="IPR027417">
    <property type="entry name" value="P-loop_NTPase"/>
</dbReference>
<dbReference type="PROSITE" id="PS50966">
    <property type="entry name" value="ZF_SWIM"/>
    <property type="match status" value="1"/>
</dbReference>
<dbReference type="InterPro" id="IPR000330">
    <property type="entry name" value="SNF2_N"/>
</dbReference>
<dbReference type="Pfam" id="PF04434">
    <property type="entry name" value="SWIM"/>
    <property type="match status" value="1"/>
</dbReference>
<evidence type="ECO:0000259" key="5">
    <source>
        <dbReference type="PROSITE" id="PS51192"/>
    </source>
</evidence>
<dbReference type="SUPFAM" id="SSF52540">
    <property type="entry name" value="P-loop containing nucleoside triphosphate hydrolases"/>
    <property type="match status" value="2"/>
</dbReference>
<protein>
    <submittedName>
        <fullName evidence="7">Superfamily II DNA or RNA helicase, SNF2 family</fullName>
    </submittedName>
</protein>
<feature type="region of interest" description="Disordered" evidence="3">
    <location>
        <begin position="225"/>
        <end position="244"/>
    </location>
</feature>
<evidence type="ECO:0000313" key="7">
    <source>
        <dbReference type="EMBL" id="SEH43119.1"/>
    </source>
</evidence>
<dbReference type="PROSITE" id="PS51194">
    <property type="entry name" value="HELICASE_CTER"/>
    <property type="match status" value="1"/>
</dbReference>
<feature type="domain" description="Helicase C-terminal" evidence="6">
    <location>
        <begin position="916"/>
        <end position="1082"/>
    </location>
</feature>
<evidence type="ECO:0000256" key="1">
    <source>
        <dbReference type="ARBA" id="ARBA00022801"/>
    </source>
</evidence>
<sequence length="1084" mass="120232">MISREALARVTRNSVLNRAETLAERRGAIWHRTCAYEGGNTVLTANVDGSVDDQDHYEACVVLDESADSVVECTCNCSWSGRFKGACKHCVALVLDFNEHAHDYEGFGHVDQVYTSSALSSYIESSVRKPRLRVPRKKPASGSIVLEPTLYCEGDVCLRLRIIGASGSYVITSVSEFADHLARGSYHTYGTCLAFTHTLDMFEPTSAKIASFVLRAVQNRRAFAAERSGGHGRNGGPGSGKVKIGRQMRLTGPEIDELVDFMMGRRVIIDGMSPSGAVVRKRAVTVCQGDPDVGIGFETKDDGAFEIVREGEADFFTSDGLLYAVQDDRLFRCTSRLNDVANFMTNVYGNVASHLMLSRGDAPRFAEAVLPSLERTFKVHVPDELDDLRPDPLELEFRIGHARGGITCDVLAIYGESSYHIARREVGESIESGRDVVGEADARALVGRFFTLGATSSVARIPDDDPDAMARFVFEGMAELRKVGTVITTESYDRLAATATPRITMGLSVRAKLINLTVSAEDLPLNELYALLDSYRQHRRFHRLADGSFVDLSRVDLSEAVELADELGLTSEDLARGSVEIPSYKAFILDSMVPDAQKDLSFSTYIDNFHAVDPSVYEPPASVAPILRPYQKAGFQWLSALCDMGFGGILADEMGLGKSLQMISLLLARREEGPALIVCPASLVYNWRSEIKKFAPSLNVALVAGGAEERAELRQENWYDVYITSYELLRRDIEDYSKMDFWCEVLDEAQYIKNRDTLIARTVKLVPARNRFALTGTPIENRVSELWSIFDYLMPGFLASYDRFRERYEQPILDGDESAARLLSETVAPFVLRRRKDEVLTDLPDKLEQVVYAELDGEQRKLYHAHEQALRVALSKSRDNVFGKDRMEILAELMRLRQICCDPALVYEDYEGGSAKLDAIMDLVSASVDAQQKMLVFSQFTSYLDVIARKLDESRVSYYVLTGATPKKRRIKLVNAFNKDDTPVFLISLKAGGTGLNLTGANVVVHADPWWNAAAQNQATDRAHRIGQTKDVTVYKVIARDTIEDRILALQEAKSDLAEQVVGEGGGSSLGSLRKEDLIELLGD</sequence>
<dbReference type="CDD" id="cd18012">
    <property type="entry name" value="DEXQc_arch_SWI2_SNF2"/>
    <property type="match status" value="1"/>
</dbReference>
<dbReference type="PROSITE" id="PS51192">
    <property type="entry name" value="HELICASE_ATP_BIND_1"/>
    <property type="match status" value="1"/>
</dbReference>
<keyword evidence="7" id="KW-0067">ATP-binding</keyword>
<dbReference type="GO" id="GO:0004386">
    <property type="term" value="F:helicase activity"/>
    <property type="evidence" value="ECO:0007669"/>
    <property type="project" value="UniProtKB-KW"/>
</dbReference>
<dbReference type="SMART" id="SM00490">
    <property type="entry name" value="HELICc"/>
    <property type="match status" value="1"/>
</dbReference>
<evidence type="ECO:0000256" key="3">
    <source>
        <dbReference type="SAM" id="MobiDB-lite"/>
    </source>
</evidence>
<evidence type="ECO:0000259" key="4">
    <source>
        <dbReference type="PROSITE" id="PS50966"/>
    </source>
</evidence>
<dbReference type="CDD" id="cd18793">
    <property type="entry name" value="SF2_C_SNF"/>
    <property type="match status" value="1"/>
</dbReference>
<dbReference type="Gene3D" id="3.40.50.300">
    <property type="entry name" value="P-loop containing nucleotide triphosphate hydrolases"/>
    <property type="match status" value="1"/>
</dbReference>
<keyword evidence="8" id="KW-1185">Reference proteome</keyword>
<dbReference type="Pfam" id="PF00176">
    <property type="entry name" value="SNF2-rel_dom"/>
    <property type="match status" value="1"/>
</dbReference>
<keyword evidence="7" id="KW-0547">Nucleotide-binding</keyword>
<comment type="caution">
    <text evidence="7">The sequence shown here is derived from an EMBL/GenBank/DDBJ whole genome shotgun (WGS) entry which is preliminary data.</text>
</comment>
<evidence type="ECO:0000256" key="2">
    <source>
        <dbReference type="PROSITE-ProRule" id="PRU00325"/>
    </source>
</evidence>
<dbReference type="RefSeq" id="WP_078687012.1">
    <property type="nucleotide sequence ID" value="NZ_FNWT01000002.1"/>
</dbReference>
<dbReference type="SMART" id="SM00487">
    <property type="entry name" value="DEXDc"/>
    <property type="match status" value="1"/>
</dbReference>
<keyword evidence="2" id="KW-0862">Zinc</keyword>
<dbReference type="Gene3D" id="3.40.50.10810">
    <property type="entry name" value="Tandem AAA-ATPase domain"/>
    <property type="match status" value="1"/>
</dbReference>
<dbReference type="InterPro" id="IPR007527">
    <property type="entry name" value="Znf_SWIM"/>
</dbReference>
<keyword evidence="1" id="KW-0378">Hydrolase</keyword>
<dbReference type="Proteomes" id="UP000199135">
    <property type="component" value="Unassembled WGS sequence"/>
</dbReference>
<dbReference type="PANTHER" id="PTHR10799">
    <property type="entry name" value="SNF2/RAD54 HELICASE FAMILY"/>
    <property type="match status" value="1"/>
</dbReference>
<dbReference type="InterPro" id="IPR038718">
    <property type="entry name" value="SNF2-like_sf"/>
</dbReference>
<dbReference type="InterPro" id="IPR001650">
    <property type="entry name" value="Helicase_C-like"/>
</dbReference>
<evidence type="ECO:0000259" key="6">
    <source>
        <dbReference type="PROSITE" id="PS51194"/>
    </source>
</evidence>
<keyword evidence="2" id="KW-0479">Metal-binding</keyword>
<feature type="domain" description="Helicase ATP-binding" evidence="5">
    <location>
        <begin position="639"/>
        <end position="796"/>
    </location>
</feature>
<dbReference type="Pfam" id="PF00271">
    <property type="entry name" value="Helicase_C"/>
    <property type="match status" value="1"/>
</dbReference>
<reference evidence="7 8" key="1">
    <citation type="submission" date="2016-10" db="EMBL/GenBank/DDBJ databases">
        <authorList>
            <person name="Varghese N."/>
            <person name="Submissions S."/>
        </authorList>
    </citation>
    <scope>NUCLEOTIDE SEQUENCE [LARGE SCALE GENOMIC DNA]</scope>
    <source>
        <strain evidence="7 8">WCP15</strain>
    </source>
</reference>
<dbReference type="Pfam" id="PF08455">
    <property type="entry name" value="SNF2_assoc"/>
    <property type="match status" value="1"/>
</dbReference>
<keyword evidence="7" id="KW-0347">Helicase</keyword>
<dbReference type="InterPro" id="IPR049730">
    <property type="entry name" value="SNF2/RAD54-like_C"/>
</dbReference>
<proteinExistence type="predicted"/>
<accession>A0A1H6I698</accession>
<evidence type="ECO:0000313" key="8">
    <source>
        <dbReference type="Proteomes" id="UP000199135"/>
    </source>
</evidence>
<dbReference type="EMBL" id="FNWT01000002">
    <property type="protein sequence ID" value="SEH43119.1"/>
    <property type="molecule type" value="Genomic_DNA"/>
</dbReference>
<name>A0A1H6I698_9ACTN</name>
<dbReference type="InterPro" id="IPR013663">
    <property type="entry name" value="Helicase_SWF/SNF/SWI_bac"/>
</dbReference>
<organism evidence="7 8">
    <name type="scientific">Parafannyhessea umbonata</name>
    <dbReference type="NCBI Taxonomy" id="604330"/>
    <lineage>
        <taxon>Bacteria</taxon>
        <taxon>Bacillati</taxon>
        <taxon>Actinomycetota</taxon>
        <taxon>Coriobacteriia</taxon>
        <taxon>Coriobacteriales</taxon>
        <taxon>Atopobiaceae</taxon>
        <taxon>Parafannyhessea</taxon>
    </lineage>
</organism>
<keyword evidence="2" id="KW-0863">Zinc-finger</keyword>
<dbReference type="InterPro" id="IPR014001">
    <property type="entry name" value="Helicase_ATP-bd"/>
</dbReference>
<gene>
    <name evidence="7" type="ORF">SAMN05216447_102130</name>
</gene>